<reference evidence="2" key="1">
    <citation type="submission" date="2023-06" db="EMBL/GenBank/DDBJ databases">
        <authorList>
            <consortium name="Lawrence Berkeley National Laboratory"/>
            <person name="Ahrendt S."/>
            <person name="Sahu N."/>
            <person name="Indic B."/>
            <person name="Wong-Bajracharya J."/>
            <person name="Merenyi Z."/>
            <person name="Ke H.-M."/>
            <person name="Monk M."/>
            <person name="Kocsube S."/>
            <person name="Drula E."/>
            <person name="Lipzen A."/>
            <person name="Balint B."/>
            <person name="Henrissat B."/>
            <person name="Andreopoulos B."/>
            <person name="Martin F.M."/>
            <person name="Harder C.B."/>
            <person name="Rigling D."/>
            <person name="Ford K.L."/>
            <person name="Foster G.D."/>
            <person name="Pangilinan J."/>
            <person name="Papanicolaou A."/>
            <person name="Barry K."/>
            <person name="LaButti K."/>
            <person name="Viragh M."/>
            <person name="Koriabine M."/>
            <person name="Yan M."/>
            <person name="Riley R."/>
            <person name="Champramary S."/>
            <person name="Plett K.L."/>
            <person name="Tsai I.J."/>
            <person name="Slot J."/>
            <person name="Sipos G."/>
            <person name="Plett J."/>
            <person name="Nagy L.G."/>
            <person name="Grigoriev I.V."/>
        </authorList>
    </citation>
    <scope>NUCLEOTIDE SEQUENCE</scope>
    <source>
        <strain evidence="2">FPL87.14</strain>
    </source>
</reference>
<sequence>MLCLNPSFDSWELWMSEWSECTKIEEDTPLLATFLSKSSKPRGHKCPVSLVDNSRDNDTSSNDDEEYSNVTSGDDGTGKESEEESDEAEKEILPKRTGGKGTSKPKARSSGKAASTSGTTSLAKGTTKNQKQKVPLPKKKFTTPKEPKVSLPITMPVGSPRKAAKTQPGSVKDEPAPVIWGQGREVHGLFIQGSGSCYSDNQEQEALGLQQLTGIQHIVSLALLSIGAGLVQLETG</sequence>
<keyword evidence="3" id="KW-1185">Reference proteome</keyword>
<gene>
    <name evidence="2" type="ORF">EV421DRAFT_1737835</name>
</gene>
<dbReference type="EMBL" id="JAUEPT010000038">
    <property type="protein sequence ID" value="KAK0439305.1"/>
    <property type="molecule type" value="Genomic_DNA"/>
</dbReference>
<feature type="region of interest" description="Disordered" evidence="1">
    <location>
        <begin position="36"/>
        <end position="176"/>
    </location>
</feature>
<comment type="caution">
    <text evidence="2">The sequence shown here is derived from an EMBL/GenBank/DDBJ whole genome shotgun (WGS) entry which is preliminary data.</text>
</comment>
<proteinExistence type="predicted"/>
<organism evidence="2 3">
    <name type="scientific">Armillaria borealis</name>
    <dbReference type="NCBI Taxonomy" id="47425"/>
    <lineage>
        <taxon>Eukaryota</taxon>
        <taxon>Fungi</taxon>
        <taxon>Dikarya</taxon>
        <taxon>Basidiomycota</taxon>
        <taxon>Agaricomycotina</taxon>
        <taxon>Agaricomycetes</taxon>
        <taxon>Agaricomycetidae</taxon>
        <taxon>Agaricales</taxon>
        <taxon>Marasmiineae</taxon>
        <taxon>Physalacriaceae</taxon>
        <taxon>Armillaria</taxon>
    </lineage>
</organism>
<evidence type="ECO:0000313" key="3">
    <source>
        <dbReference type="Proteomes" id="UP001175226"/>
    </source>
</evidence>
<name>A0AA39JC68_9AGAR</name>
<feature type="compositionally biased region" description="Low complexity" evidence="1">
    <location>
        <begin position="110"/>
        <end position="128"/>
    </location>
</feature>
<accession>A0AA39JC68</accession>
<dbReference type="AlphaFoldDB" id="A0AA39JC68"/>
<dbReference type="Proteomes" id="UP001175226">
    <property type="component" value="Unassembled WGS sequence"/>
</dbReference>
<evidence type="ECO:0000313" key="2">
    <source>
        <dbReference type="EMBL" id="KAK0439305.1"/>
    </source>
</evidence>
<evidence type="ECO:0000256" key="1">
    <source>
        <dbReference type="SAM" id="MobiDB-lite"/>
    </source>
</evidence>
<protein>
    <submittedName>
        <fullName evidence="2">Uncharacterized protein</fullName>
    </submittedName>
</protein>